<evidence type="ECO:0000313" key="6">
    <source>
        <dbReference type="Proteomes" id="UP000075714"/>
    </source>
</evidence>
<reference evidence="6" key="1">
    <citation type="journal article" date="2016" name="Nat. Commun.">
        <title>The Gonium pectorale genome demonstrates co-option of cell cycle regulation during the evolution of multicellularity.</title>
        <authorList>
            <person name="Hanschen E.R."/>
            <person name="Marriage T.N."/>
            <person name="Ferris P.J."/>
            <person name="Hamaji T."/>
            <person name="Toyoda A."/>
            <person name="Fujiyama A."/>
            <person name="Neme R."/>
            <person name="Noguchi H."/>
            <person name="Minakuchi Y."/>
            <person name="Suzuki M."/>
            <person name="Kawai-Toyooka H."/>
            <person name="Smith D.R."/>
            <person name="Sparks H."/>
            <person name="Anderson J."/>
            <person name="Bakaric R."/>
            <person name="Luria V."/>
            <person name="Karger A."/>
            <person name="Kirschner M.W."/>
            <person name="Durand P.M."/>
            <person name="Michod R.E."/>
            <person name="Nozaki H."/>
            <person name="Olson B.J."/>
        </authorList>
    </citation>
    <scope>NUCLEOTIDE SEQUENCE [LARGE SCALE GENOMIC DNA]</scope>
    <source>
        <strain evidence="6">NIES-2863</strain>
    </source>
</reference>
<dbReference type="EMBL" id="LSYV01000002">
    <property type="protein sequence ID" value="KXZ56238.1"/>
    <property type="molecule type" value="Genomic_DNA"/>
</dbReference>
<feature type="coiled-coil region" evidence="3">
    <location>
        <begin position="298"/>
        <end position="332"/>
    </location>
</feature>
<evidence type="ECO:0008006" key="7">
    <source>
        <dbReference type="Google" id="ProtNLM"/>
    </source>
</evidence>
<keyword evidence="2" id="KW-0677">Repeat</keyword>
<comment type="caution">
    <text evidence="5">The sequence shown here is derived from an EMBL/GenBank/DDBJ whole genome shotgun (WGS) entry which is preliminary data.</text>
</comment>
<evidence type="ECO:0000256" key="2">
    <source>
        <dbReference type="ARBA" id="ARBA00022737"/>
    </source>
</evidence>
<sequence>MDGTLAGTLQRTRADGRLPLPTRRDHAACVTSPNQFVVVGGFDGTAELMDINAITVRAAEDSVGWGASVRTVAPRNRTPPGRSHHTVTCHASGRSLYVFGGYASSRGTLGELWAFHLDHHEWWQPNTTGDQPPPRRNHIAALVGGRLYVHGGFNGTECLGDTWILDPQAWHWELLRTTGPAPSPRRGHACEVVSDRYLVVHGGYDGAAHLVNGAVLDTATGAWRDLAAEGGPEDMPTARAHHTLTLAGHVMVALGGSGPMGPLLDMHLLESPPLVAGLAQQYKLMTMAAKLSAVQAGMADVEAALAVTRHRADTAEQQLQLLRERASDLVSLHNAALADIDRLKSRVAAEAVRVVAAEAATADAQLALATAERRLRRTREGGREVAEAARDMHDIVCDLREEVARLRGQLLTATQHQGREAAQLAALATEKQLLQQQLASSQAEAALLRGMLATAEAEFRLALDRQRNAAETEIAAAVEQAKQMAIAAARAAGGTGINGDMDLVLLQQLATATARAETAEIRLHQMERENGVLQADLANQKRHLEQQRQAREAAEDRAAAAVQHMHASELKYQSEIEDLQRQLLEAQRERWRHDLGLQPSRKRAASEPAEQPPPVERRTQGTDTADLDEFGAREQAEQLLWNARPPPEAELEAPNRPQQMAARVSAVLDPTDPRAHFTVQHIESLVVEDPALEVLPEVARLLQLQRRLAGQG</sequence>
<feature type="region of interest" description="Disordered" evidence="4">
    <location>
        <begin position="595"/>
        <end position="622"/>
    </location>
</feature>
<feature type="compositionally biased region" description="Basic and acidic residues" evidence="4">
    <location>
        <begin position="542"/>
        <end position="558"/>
    </location>
</feature>
<dbReference type="PANTHER" id="PTHR46093:SF3">
    <property type="entry name" value="ACYL-COA-BINDING DOMAIN-CONTAINING PROTEIN 4"/>
    <property type="match status" value="1"/>
</dbReference>
<dbReference type="InterPro" id="IPR006652">
    <property type="entry name" value="Kelch_1"/>
</dbReference>
<name>A0A150H325_GONPE</name>
<gene>
    <name evidence="5" type="ORF">GPECTOR_1g207</name>
</gene>
<dbReference type="Pfam" id="PF24681">
    <property type="entry name" value="Kelch_KLHDC2_KLHL20_DRC7"/>
    <property type="match status" value="1"/>
</dbReference>
<evidence type="ECO:0000256" key="4">
    <source>
        <dbReference type="SAM" id="MobiDB-lite"/>
    </source>
</evidence>
<keyword evidence="3" id="KW-0175">Coiled coil</keyword>
<dbReference type="AlphaFoldDB" id="A0A150H325"/>
<dbReference type="Gene3D" id="2.120.10.80">
    <property type="entry name" value="Kelch-type beta propeller"/>
    <property type="match status" value="1"/>
</dbReference>
<dbReference type="OrthoDB" id="538909at2759"/>
<feature type="region of interest" description="Disordered" evidence="4">
    <location>
        <begin position="541"/>
        <end position="566"/>
    </location>
</feature>
<feature type="coiled-coil region" evidence="3">
    <location>
        <begin position="424"/>
        <end position="480"/>
    </location>
</feature>
<organism evidence="5 6">
    <name type="scientific">Gonium pectorale</name>
    <name type="common">Green alga</name>
    <dbReference type="NCBI Taxonomy" id="33097"/>
    <lineage>
        <taxon>Eukaryota</taxon>
        <taxon>Viridiplantae</taxon>
        <taxon>Chlorophyta</taxon>
        <taxon>core chlorophytes</taxon>
        <taxon>Chlorophyceae</taxon>
        <taxon>CS clade</taxon>
        <taxon>Chlamydomonadales</taxon>
        <taxon>Volvocaceae</taxon>
        <taxon>Gonium</taxon>
    </lineage>
</organism>
<proteinExistence type="predicted"/>
<accession>A0A150H325</accession>
<dbReference type="STRING" id="33097.A0A150H325"/>
<evidence type="ECO:0000313" key="5">
    <source>
        <dbReference type="EMBL" id="KXZ56238.1"/>
    </source>
</evidence>
<keyword evidence="6" id="KW-1185">Reference proteome</keyword>
<dbReference type="PANTHER" id="PTHR46093">
    <property type="entry name" value="ACYL-COA-BINDING DOMAIN-CONTAINING PROTEIN 5"/>
    <property type="match status" value="1"/>
</dbReference>
<dbReference type="Proteomes" id="UP000075714">
    <property type="component" value="Unassembled WGS sequence"/>
</dbReference>
<keyword evidence="1" id="KW-0880">Kelch repeat</keyword>
<dbReference type="SUPFAM" id="SSF117281">
    <property type="entry name" value="Kelch motif"/>
    <property type="match status" value="1"/>
</dbReference>
<protein>
    <recommendedName>
        <fullName evidence="7">Tip elongation aberrant protein 1</fullName>
    </recommendedName>
</protein>
<dbReference type="InterPro" id="IPR015915">
    <property type="entry name" value="Kelch-typ_b-propeller"/>
</dbReference>
<evidence type="ECO:0000256" key="1">
    <source>
        <dbReference type="ARBA" id="ARBA00022441"/>
    </source>
</evidence>
<dbReference type="SMART" id="SM00612">
    <property type="entry name" value="Kelch"/>
    <property type="match status" value="3"/>
</dbReference>
<evidence type="ECO:0000256" key="3">
    <source>
        <dbReference type="SAM" id="Coils"/>
    </source>
</evidence>